<dbReference type="GO" id="GO:0008168">
    <property type="term" value="F:methyltransferase activity"/>
    <property type="evidence" value="ECO:0007669"/>
    <property type="project" value="UniProtKB-KW"/>
</dbReference>
<proteinExistence type="predicted"/>
<dbReference type="InterPro" id="IPR031303">
    <property type="entry name" value="C5_meth_CS"/>
</dbReference>
<evidence type="ECO:0000256" key="1">
    <source>
        <dbReference type="ARBA" id="ARBA00022603"/>
    </source>
</evidence>
<evidence type="ECO:0000256" key="4">
    <source>
        <dbReference type="ARBA" id="ARBA00022747"/>
    </source>
</evidence>
<sequence>HTGSYIDMPSKALKAGDHGVPGGENMIRYSSGRVRYYTTYEAKRIQTFPANYRILGSWSETMRQIGNAVPVELGHCIANALIAAL</sequence>
<keyword evidence="1 5" id="KW-0489">Methyltransferase</keyword>
<accession>A0A2W4WTK4</accession>
<reference evidence="5 6" key="2">
    <citation type="submission" date="2018-06" db="EMBL/GenBank/DDBJ databases">
        <title>Metagenomic assembly of (sub)arctic Cyanobacteria and their associated microbiome from non-axenic cultures.</title>
        <authorList>
            <person name="Baurain D."/>
        </authorList>
    </citation>
    <scope>NUCLEOTIDE SEQUENCE [LARGE SCALE GENOMIC DNA]</scope>
    <source>
        <strain evidence="5">ULC027bin1</strain>
    </source>
</reference>
<dbReference type="EMBL" id="QBMP01000307">
    <property type="protein sequence ID" value="PZO46507.1"/>
    <property type="molecule type" value="Genomic_DNA"/>
</dbReference>
<dbReference type="SUPFAM" id="SSF53335">
    <property type="entry name" value="S-adenosyl-L-methionine-dependent methyltransferases"/>
    <property type="match status" value="1"/>
</dbReference>
<keyword evidence="3" id="KW-0949">S-adenosyl-L-methionine</keyword>
<dbReference type="Pfam" id="PF00145">
    <property type="entry name" value="DNA_methylase"/>
    <property type="match status" value="1"/>
</dbReference>
<keyword evidence="2 5" id="KW-0808">Transferase</keyword>
<name>A0A2W4WTK4_9CYAN</name>
<feature type="non-terminal residue" evidence="5">
    <location>
        <position position="1"/>
    </location>
</feature>
<dbReference type="AlphaFoldDB" id="A0A2W4WTK4"/>
<organism evidence="5 6">
    <name type="scientific">Phormidesmis priestleyi</name>
    <dbReference type="NCBI Taxonomy" id="268141"/>
    <lineage>
        <taxon>Bacteria</taxon>
        <taxon>Bacillati</taxon>
        <taxon>Cyanobacteriota</taxon>
        <taxon>Cyanophyceae</taxon>
        <taxon>Leptolyngbyales</taxon>
        <taxon>Leptolyngbyaceae</taxon>
        <taxon>Phormidesmis</taxon>
    </lineage>
</organism>
<protein>
    <submittedName>
        <fullName evidence="5">DNA (Cytosine-5-)-methyltransferase</fullName>
    </submittedName>
</protein>
<evidence type="ECO:0000313" key="6">
    <source>
        <dbReference type="Proteomes" id="UP000249794"/>
    </source>
</evidence>
<dbReference type="InterPro" id="IPR029063">
    <property type="entry name" value="SAM-dependent_MTases_sf"/>
</dbReference>
<evidence type="ECO:0000256" key="3">
    <source>
        <dbReference type="ARBA" id="ARBA00022691"/>
    </source>
</evidence>
<dbReference type="Proteomes" id="UP000249794">
    <property type="component" value="Unassembled WGS sequence"/>
</dbReference>
<dbReference type="PROSITE" id="PS00095">
    <property type="entry name" value="C5_MTASE_2"/>
    <property type="match status" value="1"/>
</dbReference>
<dbReference type="GO" id="GO:0032259">
    <property type="term" value="P:methylation"/>
    <property type="evidence" value="ECO:0007669"/>
    <property type="project" value="UniProtKB-KW"/>
</dbReference>
<dbReference type="GO" id="GO:0009307">
    <property type="term" value="P:DNA restriction-modification system"/>
    <property type="evidence" value="ECO:0007669"/>
    <property type="project" value="UniProtKB-KW"/>
</dbReference>
<dbReference type="Gene3D" id="3.90.120.10">
    <property type="entry name" value="DNA Methylase, subunit A, domain 2"/>
    <property type="match status" value="1"/>
</dbReference>
<reference evidence="6" key="1">
    <citation type="submission" date="2018-04" db="EMBL/GenBank/DDBJ databases">
        <authorList>
            <person name="Cornet L."/>
        </authorList>
    </citation>
    <scope>NUCLEOTIDE SEQUENCE [LARGE SCALE GENOMIC DNA]</scope>
</reference>
<dbReference type="InterPro" id="IPR001525">
    <property type="entry name" value="C5_MeTfrase"/>
</dbReference>
<evidence type="ECO:0000256" key="2">
    <source>
        <dbReference type="ARBA" id="ARBA00022679"/>
    </source>
</evidence>
<evidence type="ECO:0000313" key="5">
    <source>
        <dbReference type="EMBL" id="PZO46507.1"/>
    </source>
</evidence>
<keyword evidence="4" id="KW-0680">Restriction system</keyword>
<comment type="caution">
    <text evidence="5">The sequence shown here is derived from an EMBL/GenBank/DDBJ whole genome shotgun (WGS) entry which is preliminary data.</text>
</comment>
<gene>
    <name evidence="5" type="ORF">DCF15_20210</name>
</gene>